<feature type="domain" description="Putative zinc-finger" evidence="3">
    <location>
        <begin position="3"/>
        <end position="36"/>
    </location>
</feature>
<reference evidence="4 5" key="1">
    <citation type="submission" date="2019-07" db="EMBL/GenBank/DDBJ databases">
        <authorList>
            <person name="Duangmal K."/>
            <person name="Teo W.F.A."/>
        </authorList>
    </citation>
    <scope>NUCLEOTIDE SEQUENCE [LARGE SCALE GENOMIC DNA]</scope>
    <source>
        <strain evidence="4 5">TBRC 6029</strain>
    </source>
</reference>
<evidence type="ECO:0000256" key="1">
    <source>
        <dbReference type="SAM" id="MobiDB-lite"/>
    </source>
</evidence>
<keyword evidence="5" id="KW-1185">Reference proteome</keyword>
<dbReference type="OrthoDB" id="5197868at2"/>
<dbReference type="Pfam" id="PF13490">
    <property type="entry name" value="zf-HC2"/>
    <property type="match status" value="1"/>
</dbReference>
<evidence type="ECO:0000256" key="2">
    <source>
        <dbReference type="SAM" id="Phobius"/>
    </source>
</evidence>
<evidence type="ECO:0000313" key="5">
    <source>
        <dbReference type="Proteomes" id="UP000320011"/>
    </source>
</evidence>
<keyword evidence="2" id="KW-0472">Membrane</keyword>
<feature type="transmembrane region" description="Helical" evidence="2">
    <location>
        <begin position="122"/>
        <end position="137"/>
    </location>
</feature>
<keyword evidence="2" id="KW-1133">Transmembrane helix</keyword>
<reference evidence="4 5" key="2">
    <citation type="submission" date="2019-08" db="EMBL/GenBank/DDBJ databases">
        <title>Amycolatopsis acidicola sp. nov., isolated from peat swamp forest soil.</title>
        <authorList>
            <person name="Srisuk N."/>
        </authorList>
    </citation>
    <scope>NUCLEOTIDE SEQUENCE [LARGE SCALE GENOMIC DNA]</scope>
    <source>
        <strain evidence="4 5">TBRC 6029</strain>
    </source>
</reference>
<dbReference type="EMBL" id="VJWX01000043">
    <property type="protein sequence ID" value="TVT57608.1"/>
    <property type="molecule type" value="Genomic_DNA"/>
</dbReference>
<keyword evidence="2" id="KW-0812">Transmembrane</keyword>
<dbReference type="AlphaFoldDB" id="A0A558D9A5"/>
<feature type="transmembrane region" description="Helical" evidence="2">
    <location>
        <begin position="172"/>
        <end position="192"/>
    </location>
</feature>
<sequence>MDCATAREAVSAALDGEDTGVAQEALDEHLASCADCTAWQHEAAVVTRLTRIDTAGERADVTAEVLERLVPRGRPSPVDWPRWLLGFAAVSQFSLVVSQLFLPQPLGDGSTVAPGSHMEHEAVAFNFAVGIALLWVLSRPGRAGSQLPVLFSFAGVLVVLSIMDFARGDVGWYRLAGHVPLVLGVLCTALLAQRARRLPGPGSRVAAGLPEKAGTGEPSRDEVSPGSPTRRNRPPAARHAA</sequence>
<evidence type="ECO:0000313" key="4">
    <source>
        <dbReference type="EMBL" id="TVT57608.1"/>
    </source>
</evidence>
<proteinExistence type="predicted"/>
<feature type="transmembrane region" description="Helical" evidence="2">
    <location>
        <begin position="149"/>
        <end position="166"/>
    </location>
</feature>
<dbReference type="InterPro" id="IPR027383">
    <property type="entry name" value="Znf_put"/>
</dbReference>
<dbReference type="Proteomes" id="UP000320011">
    <property type="component" value="Unassembled WGS sequence"/>
</dbReference>
<comment type="caution">
    <text evidence="4">The sequence shown here is derived from an EMBL/GenBank/DDBJ whole genome shotgun (WGS) entry which is preliminary data.</text>
</comment>
<name>A0A558D9A5_9PSEU</name>
<evidence type="ECO:0000259" key="3">
    <source>
        <dbReference type="Pfam" id="PF13490"/>
    </source>
</evidence>
<organism evidence="4 5">
    <name type="scientific">Amycolatopsis rhizosphaerae</name>
    <dbReference type="NCBI Taxonomy" id="2053003"/>
    <lineage>
        <taxon>Bacteria</taxon>
        <taxon>Bacillati</taxon>
        <taxon>Actinomycetota</taxon>
        <taxon>Actinomycetes</taxon>
        <taxon>Pseudonocardiales</taxon>
        <taxon>Pseudonocardiaceae</taxon>
        <taxon>Amycolatopsis</taxon>
    </lineage>
</organism>
<accession>A0A558D9A5</accession>
<feature type="transmembrane region" description="Helical" evidence="2">
    <location>
        <begin position="83"/>
        <end position="102"/>
    </location>
</feature>
<gene>
    <name evidence="4" type="ORF">FNH05_07195</name>
</gene>
<feature type="region of interest" description="Disordered" evidence="1">
    <location>
        <begin position="199"/>
        <end position="241"/>
    </location>
</feature>
<protein>
    <recommendedName>
        <fullName evidence="3">Putative zinc-finger domain-containing protein</fullName>
    </recommendedName>
</protein>
<dbReference type="RefSeq" id="WP_144586533.1">
    <property type="nucleotide sequence ID" value="NZ_VJWX01000043.1"/>
</dbReference>